<evidence type="ECO:0000256" key="1">
    <source>
        <dbReference type="ARBA" id="ARBA00009431"/>
    </source>
</evidence>
<dbReference type="GO" id="GO:0006508">
    <property type="term" value="P:proteolysis"/>
    <property type="evidence" value="ECO:0007669"/>
    <property type="project" value="UniProtKB-KW"/>
</dbReference>
<accession>A0A165RKS1</accession>
<evidence type="ECO:0000256" key="6">
    <source>
        <dbReference type="ARBA" id="ARBA00023180"/>
    </source>
</evidence>
<dbReference type="PRINTS" id="PR00724">
    <property type="entry name" value="CRBOXYPTASEC"/>
</dbReference>
<evidence type="ECO:0000256" key="2">
    <source>
        <dbReference type="ARBA" id="ARBA00012446"/>
    </source>
</evidence>
<dbReference type="Gene3D" id="3.40.50.1820">
    <property type="entry name" value="alpha/beta hydrolase"/>
    <property type="match status" value="1"/>
</dbReference>
<dbReference type="InterPro" id="IPR001563">
    <property type="entry name" value="Peptidase_S10"/>
</dbReference>
<keyword evidence="5 8" id="KW-0378">Hydrolase</keyword>
<dbReference type="Pfam" id="PF00450">
    <property type="entry name" value="Peptidase_S10"/>
    <property type="match status" value="1"/>
</dbReference>
<protein>
    <recommendedName>
        <fullName evidence="2">carboxypeptidase C</fullName>
        <ecNumber evidence="2">3.4.16.5</ecNumber>
    </recommendedName>
</protein>
<evidence type="ECO:0000256" key="3">
    <source>
        <dbReference type="ARBA" id="ARBA00022645"/>
    </source>
</evidence>
<keyword evidence="3" id="KW-0121">Carboxypeptidase</keyword>
<dbReference type="Proteomes" id="UP000076727">
    <property type="component" value="Unassembled WGS sequence"/>
</dbReference>
<dbReference type="Gene3D" id="1.10.287.410">
    <property type="match status" value="1"/>
</dbReference>
<dbReference type="PANTHER" id="PTHR11802:SF113">
    <property type="entry name" value="SERINE CARBOXYPEPTIDASE CTSA-4.1"/>
    <property type="match status" value="1"/>
</dbReference>
<gene>
    <name evidence="8" type="ORF">DAEQUDRAFT_171539</name>
</gene>
<name>A0A165RKS1_9APHY</name>
<evidence type="ECO:0000313" key="8">
    <source>
        <dbReference type="EMBL" id="KZT70883.1"/>
    </source>
</evidence>
<proteinExistence type="inferred from homology"/>
<dbReference type="GO" id="GO:0004185">
    <property type="term" value="F:serine-type carboxypeptidase activity"/>
    <property type="evidence" value="ECO:0007669"/>
    <property type="project" value="UniProtKB-EC"/>
</dbReference>
<reference evidence="8 9" key="1">
    <citation type="journal article" date="2016" name="Mol. Biol. Evol.">
        <title>Comparative Genomics of Early-Diverging Mushroom-Forming Fungi Provides Insights into the Origins of Lignocellulose Decay Capabilities.</title>
        <authorList>
            <person name="Nagy L.G."/>
            <person name="Riley R."/>
            <person name="Tritt A."/>
            <person name="Adam C."/>
            <person name="Daum C."/>
            <person name="Floudas D."/>
            <person name="Sun H."/>
            <person name="Yadav J.S."/>
            <person name="Pangilinan J."/>
            <person name="Larsson K.H."/>
            <person name="Matsuura K."/>
            <person name="Barry K."/>
            <person name="Labutti K."/>
            <person name="Kuo R."/>
            <person name="Ohm R.A."/>
            <person name="Bhattacharya S.S."/>
            <person name="Shirouzu T."/>
            <person name="Yoshinaga Y."/>
            <person name="Martin F.M."/>
            <person name="Grigoriev I.V."/>
            <person name="Hibbett D.S."/>
        </authorList>
    </citation>
    <scope>NUCLEOTIDE SEQUENCE [LARGE SCALE GENOMIC DNA]</scope>
    <source>
        <strain evidence="8 9">L-15889</strain>
    </source>
</reference>
<feature type="chain" id="PRO_5007865835" description="carboxypeptidase C" evidence="7">
    <location>
        <begin position="19"/>
        <end position="520"/>
    </location>
</feature>
<keyword evidence="4" id="KW-0645">Protease</keyword>
<dbReference type="EMBL" id="KV429049">
    <property type="protein sequence ID" value="KZT70883.1"/>
    <property type="molecule type" value="Genomic_DNA"/>
</dbReference>
<sequence>MVLPLALAALLPIPLIYASPYYSAVQRVLFPQPSEYTSDLTSSHPSLVPDVAGLPNVATRLEVTSRANLTLDCALVDDQSTAGYAHFTNAAGVEDKHMFWWLFKARNGWEDAPVVLVHGGGPGSSGMFMPFSGAGHCRLAVDEEGKGTLVPAKYSWTEEVNVLAVDYPVGAGFSYGTQSSLRNSSERAAWDLDDFLQAFWAKYPELVKNKFLYQSASYGGVYVPNTVSVIYSRNLAAQADPSSTRLLKMPESIMIGNGMSDWALNWRYWIQGNCYDNPIFNRTGCDLAIGLINECLDASQLAYEEPSLANRVRADELCMSRIYDLVPAVGSTGRNPYHATQKCDFYDSFSCFPEMRWLNEVANSGAFRRVIGVSEDYEYVFSDRKHVFKPFHANGDIVQSAYKLLAPAIEAGLRVMVYNGNTDGVCTWRSGLAWMKLLKTKHRDAFNAAPDVDWPGIGWVRTVGVGAGDYAFVSIDDAGHFAEWDREEAYRDILLKWLRNEPFVSARGTRAETSVSSDRS</sequence>
<dbReference type="PANTHER" id="PTHR11802">
    <property type="entry name" value="SERINE PROTEASE FAMILY S10 SERINE CARBOXYPEPTIDASE"/>
    <property type="match status" value="1"/>
</dbReference>
<dbReference type="EC" id="3.4.16.5" evidence="2"/>
<dbReference type="AlphaFoldDB" id="A0A165RKS1"/>
<evidence type="ECO:0000256" key="7">
    <source>
        <dbReference type="SAM" id="SignalP"/>
    </source>
</evidence>
<evidence type="ECO:0000256" key="5">
    <source>
        <dbReference type="ARBA" id="ARBA00022801"/>
    </source>
</evidence>
<keyword evidence="6" id="KW-0325">Glycoprotein</keyword>
<comment type="similarity">
    <text evidence="1">Belongs to the peptidase S10 family.</text>
</comment>
<evidence type="ECO:0000256" key="4">
    <source>
        <dbReference type="ARBA" id="ARBA00022670"/>
    </source>
</evidence>
<keyword evidence="7" id="KW-0732">Signal</keyword>
<dbReference type="InterPro" id="IPR029058">
    <property type="entry name" value="AB_hydrolase_fold"/>
</dbReference>
<keyword evidence="9" id="KW-1185">Reference proteome</keyword>
<dbReference type="OrthoDB" id="443318at2759"/>
<evidence type="ECO:0000313" key="9">
    <source>
        <dbReference type="Proteomes" id="UP000076727"/>
    </source>
</evidence>
<feature type="signal peptide" evidence="7">
    <location>
        <begin position="1"/>
        <end position="18"/>
    </location>
</feature>
<dbReference type="SUPFAM" id="SSF53474">
    <property type="entry name" value="alpha/beta-Hydrolases"/>
    <property type="match status" value="1"/>
</dbReference>
<organism evidence="8 9">
    <name type="scientific">Daedalea quercina L-15889</name>
    <dbReference type="NCBI Taxonomy" id="1314783"/>
    <lineage>
        <taxon>Eukaryota</taxon>
        <taxon>Fungi</taxon>
        <taxon>Dikarya</taxon>
        <taxon>Basidiomycota</taxon>
        <taxon>Agaricomycotina</taxon>
        <taxon>Agaricomycetes</taxon>
        <taxon>Polyporales</taxon>
        <taxon>Fomitopsis</taxon>
    </lineage>
</organism>